<accession>A0AAE0BDY6</accession>
<reference evidence="3 4" key="1">
    <citation type="journal article" date="2015" name="Genome Biol. Evol.">
        <title>Comparative Genomics of a Bacterivorous Green Alga Reveals Evolutionary Causalities and Consequences of Phago-Mixotrophic Mode of Nutrition.</title>
        <authorList>
            <person name="Burns J.A."/>
            <person name="Paasch A."/>
            <person name="Narechania A."/>
            <person name="Kim E."/>
        </authorList>
    </citation>
    <scope>NUCLEOTIDE SEQUENCE [LARGE SCALE GENOMIC DNA]</scope>
    <source>
        <strain evidence="3 4">PLY_AMNH</strain>
    </source>
</reference>
<name>A0AAE0BDY6_9CHLO</name>
<keyword evidence="2" id="KW-0732">Signal</keyword>
<dbReference type="InterPro" id="IPR011050">
    <property type="entry name" value="Pectin_lyase_fold/virulence"/>
</dbReference>
<feature type="transmembrane region" description="Helical" evidence="1">
    <location>
        <begin position="1389"/>
        <end position="1410"/>
    </location>
</feature>
<keyword evidence="1" id="KW-1133">Transmembrane helix</keyword>
<feature type="chain" id="PRO_5042162139" evidence="2">
    <location>
        <begin position="32"/>
        <end position="1846"/>
    </location>
</feature>
<evidence type="ECO:0000256" key="1">
    <source>
        <dbReference type="SAM" id="Phobius"/>
    </source>
</evidence>
<feature type="transmembrane region" description="Helical" evidence="1">
    <location>
        <begin position="1788"/>
        <end position="1812"/>
    </location>
</feature>
<keyword evidence="1" id="KW-0472">Membrane</keyword>
<keyword evidence="4" id="KW-1185">Reference proteome</keyword>
<dbReference type="PANTHER" id="PTHR11319">
    <property type="entry name" value="G PROTEIN-COUPLED RECEPTOR-RELATED"/>
    <property type="match status" value="1"/>
</dbReference>
<dbReference type="SUPFAM" id="SSF51126">
    <property type="entry name" value="Pectin lyase-like"/>
    <property type="match status" value="2"/>
</dbReference>
<evidence type="ECO:0000313" key="4">
    <source>
        <dbReference type="Proteomes" id="UP001190700"/>
    </source>
</evidence>
<feature type="transmembrane region" description="Helical" evidence="1">
    <location>
        <begin position="1445"/>
        <end position="1466"/>
    </location>
</feature>
<sequence length="1846" mass="199666">MELCAYCTRTVGITLLAAAVLMASAVRSGAASETFGSPRNLLQAAKIGNETECTDMLARIWNSCDYQAISGCCVAVEAFGASQCWCWASVVQQGGARLQSLKWFEEDCALPPSEYELSASCETSVPQGNSTFDVHASSTTSPTSIYNGRYYDPGVQGFSTQLQLSISTCEGSAIVKGVPLKISEWSVKQGPDNTLSVRLWLSGQFSQNFVIGTLNASTGYSLMEGYQNAVTDITKLLLYSSSAYGDTGEGLRPTCGGYGDCVRATTSDYYCRCFRGMYRDVRGSCAPLPSYEMYYVYPSAANASAASVPAPGSREPFEHLRAAFMGMNLTLERRQALNLLPGVYTGENNTRLHFGGIEGMTLPSFLLINSTHGPEQTVVDCEESSDFMSFQGDSGWMATIQIEGFTVKRCVDTIESAVGALALTNNKGVFTLKNLVIKDCLGILGVVFIYENFEVRIVDSLFLRNTHLYDPNIGQDNTAMARSGVGGAIMVMYSTIEIYRSQFQDNRASLAGGAIAAVGSAQHTVYMIMEDCRVDGNTAGRMGGGWATPYYSLPSSVNQTPHRGGHMDDQWWPVFTEAPRRVCLLTLSGGEVVMRAEMWQGIYIYRSLTQISQSSILNNRVCRNDDLITPADGSGGGIKAVSAELSISNAFLSGNLAYGSGGGASLDAEVTLMVKGLVVANNTCQGGGGGLSMTYVQGDFDDLLLEGNRASAAGGAVECIKSMMLSGSTVVRANAANEGGGLYLHTCRLEGQAMVAEGNLAKERGGALMMTSTTFIKLEQGSAFTSNAVDGEGGAVYLNTGTELSLSASNLSSNTALDRGGAMHSLGILRIGNSSIAYNSGSEGGALSLFIPSSSNLPFVYDHPGAYNSVSTFDNISFEGNCAEQGGAAVYLSVAPGAPSTLLPSLRGIAYRGNRVLGGGYALFWDPVDGAAAATSPPACSSCLLGEGNHAGYSNLEGYASPFYALRTPSSHPVPETSGYVLRQPLSVDLVDMYNLTVVVDSSTTVIVEIAQGFEECILSGTVRVPALYGVARFPNLLLLATPGTTCTLRLEAQGSHGAVISTTTRVHLRTCVTGEWLNGVMCIRCPTGTLSFSNTSACEECPEGAADRSEGASVWCPGGSTWEIPEGAWLAPGAAECDSARCLLDRVARCSFPDACKKEGGRRRGASASDAALLELCDTQRYAGGVLCAGSVNAGCSIDHANVLHSCAPCPSAEAAMVRTLVGAVFGLALLMFVFRVLVRLASPENLIDDAVDGVASHGPLIARATGAMGLLIGYWQVVSQVPHIYGNDLPTFFDEYADFFYVFSIDCEKWLRLKCFLHAFAPEVLGNDIAALYWANFYQTMALPAVSLIVFGIRIVWQWPRKTEVGGRVVQPREVERMRLKRSAFPAAFLFLLTYLHTGIASTSFLIFNCESWYYENDETQLWLQEDMSVECKSLGWRVGATVAGIVITLFVFGFPATVLVMMYQSRRYRMVRMAFADATQHLEKLRTREWITLDSFWVNAHEAHQRRKSIVRSPGITPEVAESKDDTALGTVVLFVHESSYTVREDGHGEDRRFTSTINNPLADVPEHEFKEDGWGITDMGIFNLQVLHRVEESPSVTLGCSAEGAEQAPFHPRCATPANPSELHEDPVLLTLDKEYPEEVEMLVNGVHPVRVALLNKEAWTNGERLLVPLTLMDYPPVKNTLTQFIQPFEDKVYFWHCWEMLRRVLLTGGVILVDLYTESMAVASIYALNISVLSLVLQAHFNPFVLVAMNRLQMSVLVAQFILQMGIVLSYQTSRNKQEEESLVGIGLVVTQIVLVAYGMTLIIPAYRPLLTVIFKRTKGIRRTVAAEVRNKSRRLTSLIN</sequence>
<feature type="transmembrane region" description="Helical" evidence="1">
    <location>
        <begin position="1217"/>
        <end position="1240"/>
    </location>
</feature>
<evidence type="ECO:0000313" key="3">
    <source>
        <dbReference type="EMBL" id="KAK3234851.1"/>
    </source>
</evidence>
<feature type="transmembrane region" description="Helical" evidence="1">
    <location>
        <begin position="1343"/>
        <end position="1359"/>
    </location>
</feature>
<proteinExistence type="predicted"/>
<feature type="signal peptide" evidence="2">
    <location>
        <begin position="1"/>
        <end position="31"/>
    </location>
</feature>
<evidence type="ECO:0000256" key="2">
    <source>
        <dbReference type="SAM" id="SignalP"/>
    </source>
</evidence>
<dbReference type="EMBL" id="LGRX02035442">
    <property type="protein sequence ID" value="KAK3234851.1"/>
    <property type="molecule type" value="Genomic_DNA"/>
</dbReference>
<organism evidence="3 4">
    <name type="scientific">Cymbomonas tetramitiformis</name>
    <dbReference type="NCBI Taxonomy" id="36881"/>
    <lineage>
        <taxon>Eukaryota</taxon>
        <taxon>Viridiplantae</taxon>
        <taxon>Chlorophyta</taxon>
        <taxon>Pyramimonadophyceae</taxon>
        <taxon>Pyramimonadales</taxon>
        <taxon>Pyramimonadaceae</taxon>
        <taxon>Cymbomonas</taxon>
    </lineage>
</organism>
<feature type="transmembrane region" description="Helical" evidence="1">
    <location>
        <begin position="1757"/>
        <end position="1776"/>
    </location>
</feature>
<dbReference type="PANTHER" id="PTHR11319:SF35">
    <property type="entry name" value="OUTER MEMBRANE PROTEIN PMPC-RELATED"/>
    <property type="match status" value="1"/>
</dbReference>
<gene>
    <name evidence="3" type="ORF">CYMTET_54914</name>
</gene>
<comment type="caution">
    <text evidence="3">The sequence shown here is derived from an EMBL/GenBank/DDBJ whole genome shotgun (WGS) entry which is preliminary data.</text>
</comment>
<dbReference type="Proteomes" id="UP001190700">
    <property type="component" value="Unassembled WGS sequence"/>
</dbReference>
<protein>
    <submittedName>
        <fullName evidence="3">Uncharacterized protein</fullName>
    </submittedName>
</protein>
<keyword evidence="1" id="KW-0812">Transmembrane</keyword>